<evidence type="ECO:0000256" key="1">
    <source>
        <dbReference type="SAM" id="SignalP"/>
    </source>
</evidence>
<name>A0A811ZYJ2_NYCPR</name>
<evidence type="ECO:0000313" key="2">
    <source>
        <dbReference type="EMBL" id="CAD7693655.1"/>
    </source>
</evidence>
<dbReference type="Proteomes" id="UP000645828">
    <property type="component" value="Unassembled WGS sequence"/>
</dbReference>
<protein>
    <submittedName>
        <fullName evidence="2">(raccoon dog) hypothetical protein</fullName>
    </submittedName>
</protein>
<keyword evidence="3" id="KW-1185">Reference proteome</keyword>
<dbReference type="EMBL" id="CAJHUB010000784">
    <property type="protein sequence ID" value="CAD7693655.1"/>
    <property type="molecule type" value="Genomic_DNA"/>
</dbReference>
<accession>A0A811ZYJ2</accession>
<gene>
    <name evidence="2" type="ORF">NYPRO_LOCUS26447</name>
</gene>
<sequence>MELWKQEGFVLLCFILIRETLIHLHPFNEIENENVRKRIKENSLELMKLINPSRDNTGSGGLCPSEGSREGSFSRLPASSGFRCSLACGCIPPVSASVFTGPLPLCLCLPFLIKTLVAGFRGHLGNPE</sequence>
<reference evidence="2" key="1">
    <citation type="submission" date="2020-12" db="EMBL/GenBank/DDBJ databases">
        <authorList>
            <consortium name="Molecular Ecology Group"/>
        </authorList>
    </citation>
    <scope>NUCLEOTIDE SEQUENCE</scope>
    <source>
        <strain evidence="2">TBG_1078</strain>
    </source>
</reference>
<dbReference type="AlphaFoldDB" id="A0A811ZYJ2"/>
<feature type="chain" id="PRO_5032526626" evidence="1">
    <location>
        <begin position="23"/>
        <end position="128"/>
    </location>
</feature>
<organism evidence="2 3">
    <name type="scientific">Nyctereutes procyonoides</name>
    <name type="common">Raccoon dog</name>
    <name type="synonym">Canis procyonoides</name>
    <dbReference type="NCBI Taxonomy" id="34880"/>
    <lineage>
        <taxon>Eukaryota</taxon>
        <taxon>Metazoa</taxon>
        <taxon>Chordata</taxon>
        <taxon>Craniata</taxon>
        <taxon>Vertebrata</taxon>
        <taxon>Euteleostomi</taxon>
        <taxon>Mammalia</taxon>
        <taxon>Eutheria</taxon>
        <taxon>Laurasiatheria</taxon>
        <taxon>Carnivora</taxon>
        <taxon>Caniformia</taxon>
        <taxon>Canidae</taxon>
        <taxon>Nyctereutes</taxon>
    </lineage>
</organism>
<comment type="caution">
    <text evidence="2">The sequence shown here is derived from an EMBL/GenBank/DDBJ whole genome shotgun (WGS) entry which is preliminary data.</text>
</comment>
<keyword evidence="1" id="KW-0732">Signal</keyword>
<feature type="signal peptide" evidence="1">
    <location>
        <begin position="1"/>
        <end position="22"/>
    </location>
</feature>
<proteinExistence type="predicted"/>
<evidence type="ECO:0000313" key="3">
    <source>
        <dbReference type="Proteomes" id="UP000645828"/>
    </source>
</evidence>